<dbReference type="PANTHER" id="PTHR47865">
    <property type="entry name" value="OS05G0580550 PROTEIN"/>
    <property type="match status" value="1"/>
</dbReference>
<dbReference type="Proteomes" id="UP000026962">
    <property type="component" value="Chromosome 6"/>
</dbReference>
<name>A0A0E0LA91_ORYPU</name>
<accession>A0A0E0LA91</accession>
<dbReference type="AlphaFoldDB" id="A0A0E0LA91"/>
<dbReference type="STRING" id="4537.A0A0E0LA91"/>
<dbReference type="EnsemblPlants" id="OPUNC06G09820.1">
    <property type="protein sequence ID" value="OPUNC06G09820.1"/>
    <property type="gene ID" value="OPUNC06G09820"/>
</dbReference>
<dbReference type="OMA" id="WIARYVT"/>
<sequence>MYTAHLAVHQAAWRAEWEAVPGDCFGGAGGGVGDAFRRRDGQEVSVARAVGVGGAGGDSRRHDSDSQWRGPCRCGRQVLAARVAATESIPIDDDEEEIGTGSAAATGSASRVHALNEENGASSSAPKPKKAKTAAAIEEDGLIGAFKSIDDKLAGAGKEATKSNKELPDNLYESVHSIPGFEDTHLAHYHAHLVDNPPTARVFVTLKFAHKVTWIARYVTTTFNGQEIRDAF</sequence>
<dbReference type="Gramene" id="OPUNC06G09820.1">
    <property type="protein sequence ID" value="OPUNC06G09820.1"/>
    <property type="gene ID" value="OPUNC06G09820"/>
</dbReference>
<dbReference type="HOGENOM" id="CLU_1196533_0_0_1"/>
<proteinExistence type="predicted"/>
<evidence type="ECO:0000313" key="2">
    <source>
        <dbReference type="Proteomes" id="UP000026962"/>
    </source>
</evidence>
<protein>
    <submittedName>
        <fullName evidence="1">Uncharacterized protein</fullName>
    </submittedName>
</protein>
<reference evidence="1" key="1">
    <citation type="submission" date="2015-04" db="UniProtKB">
        <authorList>
            <consortium name="EnsemblPlants"/>
        </authorList>
    </citation>
    <scope>IDENTIFICATION</scope>
</reference>
<evidence type="ECO:0000313" key="1">
    <source>
        <dbReference type="EnsemblPlants" id="OPUNC06G09820.1"/>
    </source>
</evidence>
<organism evidence="1">
    <name type="scientific">Oryza punctata</name>
    <name type="common">Red rice</name>
    <dbReference type="NCBI Taxonomy" id="4537"/>
    <lineage>
        <taxon>Eukaryota</taxon>
        <taxon>Viridiplantae</taxon>
        <taxon>Streptophyta</taxon>
        <taxon>Embryophyta</taxon>
        <taxon>Tracheophyta</taxon>
        <taxon>Spermatophyta</taxon>
        <taxon>Magnoliopsida</taxon>
        <taxon>Liliopsida</taxon>
        <taxon>Poales</taxon>
        <taxon>Poaceae</taxon>
        <taxon>BOP clade</taxon>
        <taxon>Oryzoideae</taxon>
        <taxon>Oryzeae</taxon>
        <taxon>Oryzinae</taxon>
        <taxon>Oryza</taxon>
    </lineage>
</organism>
<dbReference type="PANTHER" id="PTHR47865:SF1">
    <property type="entry name" value="OS08G0106700 PROTEIN"/>
    <property type="match status" value="1"/>
</dbReference>
<keyword evidence="2" id="KW-1185">Reference proteome</keyword>
<reference evidence="1" key="2">
    <citation type="submission" date="2018-05" db="EMBL/GenBank/DDBJ databases">
        <title>OpunRS2 (Oryza punctata Reference Sequence Version 2).</title>
        <authorList>
            <person name="Zhang J."/>
            <person name="Kudrna D."/>
            <person name="Lee S."/>
            <person name="Talag J."/>
            <person name="Welchert J."/>
            <person name="Wing R.A."/>
        </authorList>
    </citation>
    <scope>NUCLEOTIDE SEQUENCE [LARGE SCALE GENOMIC DNA]</scope>
</reference>